<feature type="transmembrane region" description="Helical" evidence="2">
    <location>
        <begin position="302"/>
        <end position="328"/>
    </location>
</feature>
<evidence type="ECO:0000259" key="3">
    <source>
        <dbReference type="Pfam" id="PF01757"/>
    </source>
</evidence>
<evidence type="ECO:0000313" key="5">
    <source>
        <dbReference type="Proteomes" id="UP000600080"/>
    </source>
</evidence>
<feature type="transmembrane region" description="Helical" evidence="2">
    <location>
        <begin position="110"/>
        <end position="131"/>
    </location>
</feature>
<dbReference type="Proteomes" id="UP000600080">
    <property type="component" value="Unassembled WGS sequence"/>
</dbReference>
<feature type="transmembrane region" description="Helical" evidence="2">
    <location>
        <begin position="239"/>
        <end position="256"/>
    </location>
</feature>
<feature type="transmembrane region" description="Helical" evidence="2">
    <location>
        <begin position="213"/>
        <end position="232"/>
    </location>
</feature>
<feature type="domain" description="Acyltransferase 3" evidence="3">
    <location>
        <begin position="37"/>
        <end position="354"/>
    </location>
</feature>
<sequence length="379" mass="42917">MSDAPTVRIGMLHTAPRRPSGQREDSQSHQQSRLRILDGLRPLAAIMVLAYHFITLRDGWGQDPSTFSTPVYHLSEYGYLGVEIFFLISGFVICMSAWGRSLGDFIASRVSRLYPAYWAAILLTVTVLTVYPKVRGPGGWETILTNFTMLQQGLGVPNVDDSYWTLFVELKFYVLFAVIIFAGVTYRRCVMFCGIWTVAGVASLKAHDGLLSFWAIAPYSPYFIAGIAFYLMHRFRPTALLWAIVMVSFALAQHYVQGRLKMNLGAKAEWTASWPARVIILLAFVIMAGISLGWFDRVQWRWLTISGSITYPLYLLHMYIGFTLIALLRDHLPAPAVLLITVSALLALSWAVYRYVERPLGRRMRSALTRSMQEIRYSS</sequence>
<gene>
    <name evidence="4" type="ORF">GCM10012285_36960</name>
</gene>
<feature type="transmembrane region" description="Helical" evidence="2">
    <location>
        <begin position="189"/>
        <end position="207"/>
    </location>
</feature>
<keyword evidence="2" id="KW-0812">Transmembrane</keyword>
<name>A0ABQ2JNU1_9ACTN</name>
<dbReference type="PANTHER" id="PTHR23028:SF53">
    <property type="entry name" value="ACYL_TRANSF_3 DOMAIN-CONTAINING PROTEIN"/>
    <property type="match status" value="1"/>
</dbReference>
<keyword evidence="4" id="KW-0808">Transferase</keyword>
<accession>A0ABQ2JNU1</accession>
<protein>
    <submittedName>
        <fullName evidence="4">Acyltransferase</fullName>
    </submittedName>
</protein>
<dbReference type="PANTHER" id="PTHR23028">
    <property type="entry name" value="ACETYLTRANSFERASE"/>
    <property type="match status" value="1"/>
</dbReference>
<dbReference type="EMBL" id="BMND01000015">
    <property type="protein sequence ID" value="GGN49160.1"/>
    <property type="molecule type" value="Genomic_DNA"/>
</dbReference>
<feature type="transmembrane region" description="Helical" evidence="2">
    <location>
        <begin position="163"/>
        <end position="182"/>
    </location>
</feature>
<feature type="transmembrane region" description="Helical" evidence="2">
    <location>
        <begin position="334"/>
        <end position="356"/>
    </location>
</feature>
<feature type="transmembrane region" description="Helical" evidence="2">
    <location>
        <begin position="276"/>
        <end position="295"/>
    </location>
</feature>
<evidence type="ECO:0000256" key="2">
    <source>
        <dbReference type="SAM" id="Phobius"/>
    </source>
</evidence>
<keyword evidence="5" id="KW-1185">Reference proteome</keyword>
<dbReference type="InterPro" id="IPR050879">
    <property type="entry name" value="Acyltransferase_3"/>
</dbReference>
<proteinExistence type="predicted"/>
<keyword evidence="2" id="KW-1133">Transmembrane helix</keyword>
<feature type="region of interest" description="Disordered" evidence="1">
    <location>
        <begin position="1"/>
        <end position="29"/>
    </location>
</feature>
<keyword evidence="2" id="KW-0472">Membrane</keyword>
<dbReference type="Pfam" id="PF01757">
    <property type="entry name" value="Acyl_transf_3"/>
    <property type="match status" value="1"/>
</dbReference>
<dbReference type="GO" id="GO:0016746">
    <property type="term" value="F:acyltransferase activity"/>
    <property type="evidence" value="ECO:0007669"/>
    <property type="project" value="UniProtKB-KW"/>
</dbReference>
<reference evidence="5" key="1">
    <citation type="journal article" date="2019" name="Int. J. Syst. Evol. Microbiol.">
        <title>The Global Catalogue of Microorganisms (GCM) 10K type strain sequencing project: providing services to taxonomists for standard genome sequencing and annotation.</title>
        <authorList>
            <consortium name="The Broad Institute Genomics Platform"/>
            <consortium name="The Broad Institute Genome Sequencing Center for Infectious Disease"/>
            <person name="Wu L."/>
            <person name="Ma J."/>
        </authorList>
    </citation>
    <scope>NUCLEOTIDE SEQUENCE [LARGE SCALE GENOMIC DNA]</scope>
    <source>
        <strain evidence="5">CGMCC 4.7323</strain>
    </source>
</reference>
<feature type="transmembrane region" description="Helical" evidence="2">
    <location>
        <begin position="77"/>
        <end position="98"/>
    </location>
</feature>
<keyword evidence="4" id="KW-0012">Acyltransferase</keyword>
<dbReference type="InterPro" id="IPR002656">
    <property type="entry name" value="Acyl_transf_3_dom"/>
</dbReference>
<feature type="transmembrane region" description="Helical" evidence="2">
    <location>
        <begin position="39"/>
        <end position="57"/>
    </location>
</feature>
<evidence type="ECO:0000313" key="4">
    <source>
        <dbReference type="EMBL" id="GGN49160.1"/>
    </source>
</evidence>
<organism evidence="4 5">
    <name type="scientific">Streptomyces kronopolitis</name>
    <dbReference type="NCBI Taxonomy" id="1612435"/>
    <lineage>
        <taxon>Bacteria</taxon>
        <taxon>Bacillati</taxon>
        <taxon>Actinomycetota</taxon>
        <taxon>Actinomycetes</taxon>
        <taxon>Kitasatosporales</taxon>
        <taxon>Streptomycetaceae</taxon>
        <taxon>Streptomyces</taxon>
    </lineage>
</organism>
<comment type="caution">
    <text evidence="4">The sequence shown here is derived from an EMBL/GenBank/DDBJ whole genome shotgun (WGS) entry which is preliminary data.</text>
</comment>
<evidence type="ECO:0000256" key="1">
    <source>
        <dbReference type="SAM" id="MobiDB-lite"/>
    </source>
</evidence>